<dbReference type="PANTHER" id="PTHR28047">
    <property type="entry name" value="PROTEIN DCG1"/>
    <property type="match status" value="1"/>
</dbReference>
<dbReference type="GO" id="GO:0047661">
    <property type="term" value="F:amino-acid racemase activity"/>
    <property type="evidence" value="ECO:0007669"/>
    <property type="project" value="InterPro"/>
</dbReference>
<dbReference type="AlphaFoldDB" id="A0A069E7H6"/>
<dbReference type="InterPro" id="IPR052186">
    <property type="entry name" value="Hydantoin_racemase-like"/>
</dbReference>
<dbReference type="Proteomes" id="UP000027446">
    <property type="component" value="Unassembled WGS sequence"/>
</dbReference>
<dbReference type="eggNOG" id="COG4126">
    <property type="taxonomic scope" value="Bacteria"/>
</dbReference>
<keyword evidence="3" id="KW-1185">Reference proteome</keyword>
<dbReference type="Pfam" id="PF01177">
    <property type="entry name" value="Asp_Glu_race"/>
    <property type="match status" value="1"/>
</dbReference>
<proteinExistence type="inferred from homology"/>
<evidence type="ECO:0000256" key="1">
    <source>
        <dbReference type="ARBA" id="ARBA00038414"/>
    </source>
</evidence>
<protein>
    <submittedName>
        <fullName evidence="2">Racemase</fullName>
    </submittedName>
</protein>
<name>A0A069E7H6_9PROT</name>
<organism evidence="2 3">
    <name type="scientific">Hyphomonas adhaerens MHS-3</name>
    <dbReference type="NCBI Taxonomy" id="1280949"/>
    <lineage>
        <taxon>Bacteria</taxon>
        <taxon>Pseudomonadati</taxon>
        <taxon>Pseudomonadota</taxon>
        <taxon>Alphaproteobacteria</taxon>
        <taxon>Hyphomonadales</taxon>
        <taxon>Hyphomonadaceae</taxon>
        <taxon>Hyphomonas</taxon>
    </lineage>
</organism>
<dbReference type="EMBL" id="ARYH01000001">
    <property type="protein sequence ID" value="KCZ86022.1"/>
    <property type="molecule type" value="Genomic_DNA"/>
</dbReference>
<dbReference type="Gene3D" id="3.40.50.12500">
    <property type="match status" value="1"/>
</dbReference>
<accession>A0A069E7H6</accession>
<dbReference type="InterPro" id="IPR053714">
    <property type="entry name" value="Iso_Racemase_Enz_sf"/>
</dbReference>
<dbReference type="InterPro" id="IPR015942">
    <property type="entry name" value="Asp/Glu/hydantoin_racemase"/>
</dbReference>
<sequence>MSIRIWHQSFTVLGELTPYRQALEEHFRTVSRADTEIVMHGMRPRTYRSNYPGDDIKYCAFQYLHGLQFMQAARAAEKGGFDAFALSTLPEPALREIQTLVEIPVVGYLEAALESASKAGSKIGVLVFISELAELTAANIRQHGYENNFVVASHVGFTFHDVLPAFDDPEPLLERFFASARKMIKTGADVIIPGEAPLNVILARNGISEVDGVPIIDSLAAWIQRAERLVDAHRDGQSMQPGGYFSTRPPKDRIDELFRFYGLS</sequence>
<dbReference type="OrthoDB" id="9791723at2"/>
<dbReference type="PANTHER" id="PTHR28047:SF5">
    <property type="entry name" value="PROTEIN DCG1"/>
    <property type="match status" value="1"/>
</dbReference>
<dbReference type="STRING" id="1280949.HAD_10055"/>
<dbReference type="PATRIC" id="fig|1280949.3.peg.2058"/>
<comment type="caution">
    <text evidence="2">The sequence shown here is derived from an EMBL/GenBank/DDBJ whole genome shotgun (WGS) entry which is preliminary data.</text>
</comment>
<dbReference type="RefSeq" id="WP_035570855.1">
    <property type="nucleotide sequence ID" value="NZ_ARYH01000001.1"/>
</dbReference>
<evidence type="ECO:0000313" key="3">
    <source>
        <dbReference type="Proteomes" id="UP000027446"/>
    </source>
</evidence>
<evidence type="ECO:0000313" key="2">
    <source>
        <dbReference type="EMBL" id="KCZ86022.1"/>
    </source>
</evidence>
<reference evidence="2 3" key="1">
    <citation type="journal article" date="2014" name="Antonie Van Leeuwenhoek">
        <title>Hyphomonas beringensis sp. nov. and Hyphomonas chukchiensis sp. nov., isolated from surface seawater of the Bering Sea and Chukchi Sea.</title>
        <authorList>
            <person name="Li C."/>
            <person name="Lai Q."/>
            <person name="Li G."/>
            <person name="Dong C."/>
            <person name="Wang J."/>
            <person name="Liao Y."/>
            <person name="Shao Z."/>
        </authorList>
    </citation>
    <scope>NUCLEOTIDE SEQUENCE [LARGE SCALE GENOMIC DNA]</scope>
    <source>
        <strain evidence="2 3">MHS-3</strain>
    </source>
</reference>
<gene>
    <name evidence="2" type="ORF">HAD_10055</name>
</gene>
<comment type="similarity">
    <text evidence="1">Belongs to the HyuE racemase family.</text>
</comment>